<dbReference type="NCBIfam" id="TIGR01868">
    <property type="entry name" value="casD_Cas5e"/>
    <property type="match status" value="2"/>
</dbReference>
<keyword evidence="1" id="KW-0051">Antiviral defense</keyword>
<name>A0A2A6RF02_9CHLR</name>
<proteinExistence type="predicted"/>
<dbReference type="Gene3D" id="3.30.70.2660">
    <property type="match status" value="1"/>
</dbReference>
<dbReference type="InterPro" id="IPR021124">
    <property type="entry name" value="CRISPR-assoc_prot_Cas5"/>
</dbReference>
<dbReference type="RefSeq" id="WP_097645676.1">
    <property type="nucleotide sequence ID" value="NZ_NQWI01000138.1"/>
</dbReference>
<evidence type="ECO:0008006" key="5">
    <source>
        <dbReference type="Google" id="ProtNLM"/>
    </source>
</evidence>
<comment type="caution">
    <text evidence="3">The sequence shown here is derived from an EMBL/GenBank/DDBJ whole genome shotgun (WGS) entry which is preliminary data.</text>
</comment>
<organism evidence="3 4">
    <name type="scientific">Candidatus Viridilinea mediisalina</name>
    <dbReference type="NCBI Taxonomy" id="2024553"/>
    <lineage>
        <taxon>Bacteria</taxon>
        <taxon>Bacillati</taxon>
        <taxon>Chloroflexota</taxon>
        <taxon>Chloroflexia</taxon>
        <taxon>Chloroflexales</taxon>
        <taxon>Chloroflexineae</taxon>
        <taxon>Oscillochloridaceae</taxon>
        <taxon>Candidatus Viridilinea</taxon>
    </lineage>
</organism>
<dbReference type="Proteomes" id="UP000220527">
    <property type="component" value="Unassembled WGS sequence"/>
</dbReference>
<dbReference type="Pfam" id="PF09704">
    <property type="entry name" value="Cas_Cas5d"/>
    <property type="match status" value="1"/>
</dbReference>
<evidence type="ECO:0000313" key="4">
    <source>
        <dbReference type="Proteomes" id="UP000220527"/>
    </source>
</evidence>
<dbReference type="OrthoDB" id="3189549at2"/>
<gene>
    <name evidence="3" type="ORF">CJ255_19035</name>
</gene>
<dbReference type="GO" id="GO:0043571">
    <property type="term" value="P:maintenance of CRISPR repeat elements"/>
    <property type="evidence" value="ECO:0007669"/>
    <property type="project" value="InterPro"/>
</dbReference>
<keyword evidence="4" id="KW-1185">Reference proteome</keyword>
<dbReference type="AlphaFoldDB" id="A0A2A6RF02"/>
<dbReference type="InterPro" id="IPR010147">
    <property type="entry name" value="CRISPR-assoc_prot_CasD"/>
</dbReference>
<reference evidence="4" key="1">
    <citation type="submission" date="2017-08" db="EMBL/GenBank/DDBJ databases">
        <authorList>
            <person name="Grouzdev D.S."/>
            <person name="Gaisin V.A."/>
            <person name="Rysina M.S."/>
            <person name="Gorlenko V.M."/>
        </authorList>
    </citation>
    <scope>NUCLEOTIDE SEQUENCE [LARGE SCALE GENOMIC DNA]</scope>
    <source>
        <strain evidence="4">Kir15-3F</strain>
    </source>
</reference>
<dbReference type="EMBL" id="NQWI01000138">
    <property type="protein sequence ID" value="PDW01459.1"/>
    <property type="molecule type" value="Genomic_DNA"/>
</dbReference>
<evidence type="ECO:0000313" key="3">
    <source>
        <dbReference type="EMBL" id="PDW01459.1"/>
    </source>
</evidence>
<dbReference type="GO" id="GO:0003723">
    <property type="term" value="F:RNA binding"/>
    <property type="evidence" value="ECO:0007669"/>
    <property type="project" value="InterPro"/>
</dbReference>
<protein>
    <recommendedName>
        <fullName evidence="5">Type I-E CRISPR-associated protein Cas5/CasD</fullName>
    </recommendedName>
</protein>
<dbReference type="InterPro" id="IPR013422">
    <property type="entry name" value="CRISPR-assoc_prot_Cas5_N"/>
</dbReference>
<dbReference type="NCBIfam" id="TIGR02593">
    <property type="entry name" value="CRISPR_cas5"/>
    <property type="match status" value="1"/>
</dbReference>
<evidence type="ECO:0000256" key="1">
    <source>
        <dbReference type="ARBA" id="ARBA00023118"/>
    </source>
</evidence>
<dbReference type="GO" id="GO:0051607">
    <property type="term" value="P:defense response to virus"/>
    <property type="evidence" value="ECO:0007669"/>
    <property type="project" value="UniProtKB-KW"/>
</dbReference>
<sequence length="276" mass="30430">MNTLFLRLEGPLQAWGLRARWGERDSADAPTKSGVVGLLGCAMGLPRTSPELQQISDQLRLGVRVDLPGTRLRDYHTTGGGRYGDTTHDGGSRYHNDPYVGGVLSGEVDAKGRIKVKINATTKEPETDVSERHYLADASFLAALQGEPALIARLAHALQNPVWPYFLGRKACVPSTPIFAGEGEFAQLRDALEHAPFTPRVTQAWAARGERQRRPTALRLLLEAGPGEGNWQYDNLAVAAERVFRPRYVREEWWQLPPSDEQATPPADDTINTLEG</sequence>
<dbReference type="CDD" id="cd09756">
    <property type="entry name" value="Cas5_I-E"/>
    <property type="match status" value="1"/>
</dbReference>
<evidence type="ECO:0000256" key="2">
    <source>
        <dbReference type="SAM" id="MobiDB-lite"/>
    </source>
</evidence>
<accession>A0A2A6RF02</accession>
<feature type="region of interest" description="Disordered" evidence="2">
    <location>
        <begin position="256"/>
        <end position="276"/>
    </location>
</feature>